<evidence type="ECO:0000313" key="2">
    <source>
        <dbReference type="EMBL" id="PQP13063.1"/>
    </source>
</evidence>
<reference evidence="3" key="1">
    <citation type="submission" date="2018-02" db="EMBL/GenBank/DDBJ databases">
        <title>Draft genome sequencing of Rhodococcus opacus KU647198.</title>
        <authorList>
            <person name="Zheng B.-X."/>
        </authorList>
    </citation>
    <scope>NUCLEOTIDE SEQUENCE [LARGE SCALE GENOMIC DNA]</scope>
    <source>
        <strain evidence="3">04-OD7</strain>
    </source>
</reference>
<accession>A0A2S8IE52</accession>
<evidence type="ECO:0000313" key="3">
    <source>
        <dbReference type="Proteomes" id="UP000239290"/>
    </source>
</evidence>
<dbReference type="PROSITE" id="PS50943">
    <property type="entry name" value="HTH_CROC1"/>
    <property type="match status" value="1"/>
</dbReference>
<name>A0A2S8IE52_RHOOP</name>
<organism evidence="2 3">
    <name type="scientific">Rhodococcus opacus</name>
    <name type="common">Nocardia opaca</name>
    <dbReference type="NCBI Taxonomy" id="37919"/>
    <lineage>
        <taxon>Bacteria</taxon>
        <taxon>Bacillati</taxon>
        <taxon>Actinomycetota</taxon>
        <taxon>Actinomycetes</taxon>
        <taxon>Mycobacteriales</taxon>
        <taxon>Nocardiaceae</taxon>
        <taxon>Rhodococcus</taxon>
    </lineage>
</organism>
<protein>
    <submittedName>
        <fullName evidence="2">Transcriptional regulator</fullName>
    </submittedName>
</protein>
<gene>
    <name evidence="2" type="ORF">C5613_42505</name>
</gene>
<proteinExistence type="predicted"/>
<sequence>MRQFAAMVGISNPYLSQIERNLREPSERVLDAIAEHLQTSADVLLGQVRTRPEEASDVVRAIGQDGDLTNAQRKALLEMYETFRKVTRAERKRG</sequence>
<comment type="caution">
    <text evidence="2">The sequence shown here is derived from an EMBL/GenBank/DDBJ whole genome shotgun (WGS) entry which is preliminary data.</text>
</comment>
<dbReference type="EMBL" id="PUIO01000103">
    <property type="protein sequence ID" value="PQP13063.1"/>
    <property type="molecule type" value="Genomic_DNA"/>
</dbReference>
<dbReference type="Proteomes" id="UP000239290">
    <property type="component" value="Unassembled WGS sequence"/>
</dbReference>
<dbReference type="AlphaFoldDB" id="A0A2S8IE52"/>
<dbReference type="CDD" id="cd00093">
    <property type="entry name" value="HTH_XRE"/>
    <property type="match status" value="1"/>
</dbReference>
<dbReference type="GO" id="GO:0003677">
    <property type="term" value="F:DNA binding"/>
    <property type="evidence" value="ECO:0007669"/>
    <property type="project" value="InterPro"/>
</dbReference>
<dbReference type="Pfam" id="PF01381">
    <property type="entry name" value="HTH_3"/>
    <property type="match status" value="1"/>
</dbReference>
<dbReference type="InterPro" id="IPR010982">
    <property type="entry name" value="Lambda_DNA-bd_dom_sf"/>
</dbReference>
<evidence type="ECO:0000259" key="1">
    <source>
        <dbReference type="PROSITE" id="PS50943"/>
    </source>
</evidence>
<dbReference type="SUPFAM" id="SSF47413">
    <property type="entry name" value="lambda repressor-like DNA-binding domains"/>
    <property type="match status" value="1"/>
</dbReference>
<dbReference type="InterPro" id="IPR001387">
    <property type="entry name" value="Cro/C1-type_HTH"/>
</dbReference>
<feature type="domain" description="HTH cro/C1-type" evidence="1">
    <location>
        <begin position="1"/>
        <end position="44"/>
    </location>
</feature>
<dbReference type="Gene3D" id="1.10.260.40">
    <property type="entry name" value="lambda repressor-like DNA-binding domains"/>
    <property type="match status" value="1"/>
</dbReference>